<sequence length="627" mass="73593">MRTLKAKTSIKLKCSIYRFLLLTVILGIIILIGFNIYLNLSSHYNIKIPKGLNVKIKSLKKCRDWHNYEQIYKDMRRQGFGENGDAVTLTDKAEIELNNKLLKETGFATVVSDKISVNRSIKDTRHPDCQNYVYPSQLPSVSIIIIFYNEVFSVLKRTLHSIVNRTPAELLHEIILVNDLSSNKELYDPLQKYIDDNFPTTTIRIKNLKERKGLIVTRLEGAEIATGEVLVFFDSHTEVNINWLPPLLAPIKANRRLATNPTIDFFSPETFKVDGASFYSDRGGFDWNLIYHQFIRKVPDDINKLKPYPNPIVLGCAFAIDRKFFMEELDGYDRDFRIWNAENYEFSLKLWLCADGLYEVPCSRITHTFRGHNPSRANIPYDYLGRNFKRLVEVWFDDYKDVVYDRDRERYDKIDPGDLTHVKAVRKRLKCKNFKYFLDYVIPEMTMRYPINQSVPVFASGQIKSLKNESFCVDFDRGQNDKTARLKKCLKSADINSSQYFRLGFYKNIIFGFSEDCLDRFNMNFMGCHYSLTGNQYWSYYREYNMINSGSDEGRECITADFKNSKLVMKHCNIDDQNQRWKFTYENVTALNDWKNIYGYEKFFYGEKGMNYSSMLPLKYDEECPIK</sequence>
<dbReference type="GO" id="GO:0004653">
    <property type="term" value="F:polypeptide N-acetylgalactosaminyltransferase activity"/>
    <property type="evidence" value="ECO:0007669"/>
    <property type="project" value="TreeGrafter"/>
</dbReference>
<accession>A0A9N9S4Y9</accession>
<proteinExistence type="inferred from homology"/>
<name>A0A9N9S4Y9_9DIPT</name>
<dbReference type="GO" id="GO:0006493">
    <property type="term" value="P:protein O-linked glycosylation"/>
    <property type="evidence" value="ECO:0007669"/>
    <property type="project" value="TreeGrafter"/>
</dbReference>
<dbReference type="InterPro" id="IPR035992">
    <property type="entry name" value="Ricin_B-like_lectins"/>
</dbReference>
<dbReference type="SUPFAM" id="SSF53448">
    <property type="entry name" value="Nucleotide-diphospho-sugar transferases"/>
    <property type="match status" value="1"/>
</dbReference>
<dbReference type="EMBL" id="OU895880">
    <property type="protein sequence ID" value="CAG9811397.1"/>
    <property type="molecule type" value="Genomic_DNA"/>
</dbReference>
<dbReference type="Pfam" id="PF00535">
    <property type="entry name" value="Glycos_transf_2"/>
    <property type="match status" value="1"/>
</dbReference>
<dbReference type="Proteomes" id="UP001153620">
    <property type="component" value="Chromosome 4"/>
</dbReference>
<dbReference type="EC" id="2.4.1.-" evidence="6"/>
<gene>
    <name evidence="8" type="ORF">CHIRRI_LOCUS14206</name>
</gene>
<keyword evidence="6" id="KW-1133">Transmembrane helix</keyword>
<comment type="cofactor">
    <cofactor evidence="6">
        <name>Mn(2+)</name>
        <dbReference type="ChEBI" id="CHEBI:29035"/>
    </cofactor>
</comment>
<evidence type="ECO:0000313" key="8">
    <source>
        <dbReference type="EMBL" id="CAG9811397.1"/>
    </source>
</evidence>
<evidence type="ECO:0000256" key="5">
    <source>
        <dbReference type="ARBA" id="ARBA00023180"/>
    </source>
</evidence>
<evidence type="ECO:0000256" key="1">
    <source>
        <dbReference type="ARBA" id="ARBA00004323"/>
    </source>
</evidence>
<keyword evidence="3 6" id="KW-0333">Golgi apparatus</keyword>
<organism evidence="8 9">
    <name type="scientific">Chironomus riparius</name>
    <dbReference type="NCBI Taxonomy" id="315576"/>
    <lineage>
        <taxon>Eukaryota</taxon>
        <taxon>Metazoa</taxon>
        <taxon>Ecdysozoa</taxon>
        <taxon>Arthropoda</taxon>
        <taxon>Hexapoda</taxon>
        <taxon>Insecta</taxon>
        <taxon>Pterygota</taxon>
        <taxon>Neoptera</taxon>
        <taxon>Endopterygota</taxon>
        <taxon>Diptera</taxon>
        <taxon>Nematocera</taxon>
        <taxon>Chironomoidea</taxon>
        <taxon>Chironomidae</taxon>
        <taxon>Chironominae</taxon>
        <taxon>Chironomus</taxon>
    </lineage>
</organism>
<dbReference type="Gene3D" id="3.90.550.10">
    <property type="entry name" value="Spore Coat Polysaccharide Biosynthesis Protein SpsA, Chain A"/>
    <property type="match status" value="1"/>
</dbReference>
<feature type="domain" description="Ricin B lectin" evidence="7">
    <location>
        <begin position="459"/>
        <end position="584"/>
    </location>
</feature>
<keyword evidence="5" id="KW-0325">Glycoprotein</keyword>
<keyword evidence="2 6" id="KW-0430">Lectin</keyword>
<keyword evidence="6" id="KW-0328">Glycosyltransferase</keyword>
<dbReference type="Gene3D" id="2.80.10.50">
    <property type="match status" value="1"/>
</dbReference>
<feature type="transmembrane region" description="Helical" evidence="6">
    <location>
        <begin position="20"/>
        <end position="40"/>
    </location>
</feature>
<keyword evidence="6" id="KW-0812">Transmembrane</keyword>
<keyword evidence="6" id="KW-0808">Transferase</keyword>
<evidence type="ECO:0000256" key="3">
    <source>
        <dbReference type="ARBA" id="ARBA00023034"/>
    </source>
</evidence>
<dbReference type="InterPro" id="IPR000772">
    <property type="entry name" value="Ricin_B_lectin"/>
</dbReference>
<comment type="pathway">
    <text evidence="6">Protein modification; protein glycosylation.</text>
</comment>
<dbReference type="InterPro" id="IPR001173">
    <property type="entry name" value="Glyco_trans_2-like"/>
</dbReference>
<reference evidence="8" key="2">
    <citation type="submission" date="2022-10" db="EMBL/GenBank/DDBJ databases">
        <authorList>
            <consortium name="ENA_rothamsted_submissions"/>
            <consortium name="culmorum"/>
            <person name="King R."/>
        </authorList>
    </citation>
    <scope>NUCLEOTIDE SEQUENCE</scope>
</reference>
<keyword evidence="4 6" id="KW-1015">Disulfide bond</keyword>
<dbReference type="PANTHER" id="PTHR11675:SF134">
    <property type="entry name" value="N-ACETYLGALACTOSAMINYLTRANSFERASE 4-RELATED"/>
    <property type="match status" value="1"/>
</dbReference>
<dbReference type="SUPFAM" id="SSF50370">
    <property type="entry name" value="Ricin B-like lectins"/>
    <property type="match status" value="1"/>
</dbReference>
<comment type="similarity">
    <text evidence="6">Belongs to the glycosyltransferase 2 family. GalNAc-T subfamily.</text>
</comment>
<keyword evidence="6" id="KW-0472">Membrane</keyword>
<evidence type="ECO:0000256" key="2">
    <source>
        <dbReference type="ARBA" id="ARBA00022734"/>
    </source>
</evidence>
<dbReference type="AlphaFoldDB" id="A0A9N9S4Y9"/>
<dbReference type="OrthoDB" id="7786986at2759"/>
<dbReference type="SMART" id="SM00458">
    <property type="entry name" value="RICIN"/>
    <property type="match status" value="1"/>
</dbReference>
<evidence type="ECO:0000259" key="7">
    <source>
        <dbReference type="SMART" id="SM00458"/>
    </source>
</evidence>
<dbReference type="PROSITE" id="PS50231">
    <property type="entry name" value="RICIN_B_LECTIN"/>
    <property type="match status" value="1"/>
</dbReference>
<dbReference type="GO" id="GO:0000139">
    <property type="term" value="C:Golgi membrane"/>
    <property type="evidence" value="ECO:0007669"/>
    <property type="project" value="UniProtKB-SubCell"/>
</dbReference>
<comment type="subcellular location">
    <subcellularLocation>
        <location evidence="1 6">Golgi apparatus membrane</location>
        <topology evidence="1 6">Single-pass type II membrane protein</topology>
    </subcellularLocation>
</comment>
<dbReference type="GO" id="GO:0030246">
    <property type="term" value="F:carbohydrate binding"/>
    <property type="evidence" value="ECO:0007669"/>
    <property type="project" value="UniProtKB-KW"/>
</dbReference>
<evidence type="ECO:0000313" key="9">
    <source>
        <dbReference type="Proteomes" id="UP001153620"/>
    </source>
</evidence>
<reference evidence="8" key="1">
    <citation type="submission" date="2022-01" db="EMBL/GenBank/DDBJ databases">
        <authorList>
            <person name="King R."/>
        </authorList>
    </citation>
    <scope>NUCLEOTIDE SEQUENCE</scope>
</reference>
<dbReference type="InterPro" id="IPR029044">
    <property type="entry name" value="Nucleotide-diphossugar_trans"/>
</dbReference>
<protein>
    <recommendedName>
        <fullName evidence="6">Polypeptide N-acetylgalactosaminyltransferase</fullName>
        <ecNumber evidence="6">2.4.1.-</ecNumber>
    </recommendedName>
    <alternativeName>
        <fullName evidence="6">Protein-UDP acetylgalactosaminyltransferase</fullName>
    </alternativeName>
</protein>
<keyword evidence="6" id="KW-0464">Manganese</keyword>
<evidence type="ECO:0000256" key="4">
    <source>
        <dbReference type="ARBA" id="ARBA00023157"/>
    </source>
</evidence>
<evidence type="ECO:0000256" key="6">
    <source>
        <dbReference type="RuleBase" id="RU361242"/>
    </source>
</evidence>
<keyword evidence="9" id="KW-1185">Reference proteome</keyword>
<dbReference type="PANTHER" id="PTHR11675">
    <property type="entry name" value="N-ACETYLGALACTOSAMINYLTRANSFERASE"/>
    <property type="match status" value="1"/>
</dbReference>